<name>A0ABY4NXZ2_9PSEU</name>
<dbReference type="Gene3D" id="3.10.180.10">
    <property type="entry name" value="2,3-Dihydroxybiphenyl 1,2-Dioxygenase, domain 1"/>
    <property type="match status" value="1"/>
</dbReference>
<accession>A0ABY4NXZ2</accession>
<dbReference type="PANTHER" id="PTHR36503">
    <property type="entry name" value="BLR2520 PROTEIN"/>
    <property type="match status" value="1"/>
</dbReference>
<dbReference type="EMBL" id="CP091196">
    <property type="protein sequence ID" value="UQS24868.1"/>
    <property type="molecule type" value="Genomic_DNA"/>
</dbReference>
<dbReference type="Pfam" id="PF00903">
    <property type="entry name" value="Glyoxalase"/>
    <property type="match status" value="1"/>
</dbReference>
<dbReference type="RefSeq" id="WP_116109315.1">
    <property type="nucleotide sequence ID" value="NZ_CP091196.1"/>
</dbReference>
<evidence type="ECO:0000259" key="1">
    <source>
        <dbReference type="PROSITE" id="PS51819"/>
    </source>
</evidence>
<proteinExistence type="predicted"/>
<sequence>MTKQMIFVNLPVSDLDRAKKFWTDLGYEFNPQFTDENAACLVFSDAIYVMLLRNEFFGTFTDKQIIDTAKSTEVLLALSAESREAVDALVDKAVAAGGRETRDPMDYGQMYQRVFEDPDGHNWEIMWMDPAAVRG</sequence>
<dbReference type="SUPFAM" id="SSF54593">
    <property type="entry name" value="Glyoxalase/Bleomycin resistance protein/Dihydroxybiphenyl dioxygenase"/>
    <property type="match status" value="1"/>
</dbReference>
<evidence type="ECO:0000313" key="2">
    <source>
        <dbReference type="EMBL" id="UQS24868.1"/>
    </source>
</evidence>
<dbReference type="PROSITE" id="PS51819">
    <property type="entry name" value="VOC"/>
    <property type="match status" value="1"/>
</dbReference>
<feature type="domain" description="VOC" evidence="1">
    <location>
        <begin position="4"/>
        <end position="128"/>
    </location>
</feature>
<dbReference type="InterPro" id="IPR004360">
    <property type="entry name" value="Glyas_Fos-R_dOase_dom"/>
</dbReference>
<dbReference type="InterPro" id="IPR029068">
    <property type="entry name" value="Glyas_Bleomycin-R_OHBP_Dase"/>
</dbReference>
<gene>
    <name evidence="2" type="ORF">L1857_19655</name>
</gene>
<keyword evidence="3" id="KW-1185">Reference proteome</keyword>
<organism evidence="2 3">
    <name type="scientific">Amycolatopsis thermalba</name>
    <dbReference type="NCBI Taxonomy" id="944492"/>
    <lineage>
        <taxon>Bacteria</taxon>
        <taxon>Bacillati</taxon>
        <taxon>Actinomycetota</taxon>
        <taxon>Actinomycetes</taxon>
        <taxon>Pseudonocardiales</taxon>
        <taxon>Pseudonocardiaceae</taxon>
        <taxon>Amycolatopsis</taxon>
    </lineage>
</organism>
<reference evidence="2" key="1">
    <citation type="submission" date="2022-01" db="EMBL/GenBank/DDBJ databases">
        <title>PSI-footprinting approach for the identification of protein synthesis inhibitor producers.</title>
        <authorList>
            <person name="Handel F."/>
            <person name="Kulik A."/>
            <person name="Wex K.W."/>
            <person name="Berscheid A."/>
            <person name="Saur J.S."/>
            <person name="Winkler A."/>
            <person name="Wibberg D."/>
            <person name="Kalinowski J."/>
            <person name="Broetz-Oesterhelt H."/>
            <person name="Mast Y."/>
        </authorList>
    </citation>
    <scope>NUCLEOTIDE SEQUENCE</scope>
    <source>
        <strain evidence="2">KNN 49.3e</strain>
    </source>
</reference>
<dbReference type="InterPro" id="IPR037523">
    <property type="entry name" value="VOC_core"/>
</dbReference>
<evidence type="ECO:0000313" key="3">
    <source>
        <dbReference type="Proteomes" id="UP000830158"/>
    </source>
</evidence>
<protein>
    <submittedName>
        <fullName evidence="2">VOC family protein</fullName>
    </submittedName>
</protein>
<dbReference type="PANTHER" id="PTHR36503:SF2">
    <property type="entry name" value="BLR2408 PROTEIN"/>
    <property type="match status" value="1"/>
</dbReference>
<dbReference type="Proteomes" id="UP000830158">
    <property type="component" value="Chromosome"/>
</dbReference>
<dbReference type="CDD" id="cd09012">
    <property type="entry name" value="VOC_like"/>
    <property type="match status" value="1"/>
</dbReference>